<dbReference type="InterPro" id="IPR036426">
    <property type="entry name" value="Bulb-type_lectin_dom_sf"/>
</dbReference>
<feature type="chain" id="PRO_5013095529" evidence="1">
    <location>
        <begin position="37"/>
        <end position="161"/>
    </location>
</feature>
<feature type="signal peptide" evidence="1">
    <location>
        <begin position="1"/>
        <end position="36"/>
    </location>
</feature>
<dbReference type="Proteomes" id="UP000193711">
    <property type="component" value="Unassembled WGS sequence"/>
</dbReference>
<protein>
    <submittedName>
        <fullName evidence="3">D-mannose binding lectin</fullName>
    </submittedName>
</protein>
<dbReference type="PROSITE" id="PS50927">
    <property type="entry name" value="BULB_LECTIN"/>
    <property type="match status" value="1"/>
</dbReference>
<dbReference type="SUPFAM" id="SSF51110">
    <property type="entry name" value="alpha-D-mannose-specific plant lectins"/>
    <property type="match status" value="1"/>
</dbReference>
<proteinExistence type="predicted"/>
<dbReference type="GO" id="GO:0030246">
    <property type="term" value="F:carbohydrate binding"/>
    <property type="evidence" value="ECO:0007669"/>
    <property type="project" value="UniProtKB-KW"/>
</dbReference>
<evidence type="ECO:0000313" key="3">
    <source>
        <dbReference type="EMBL" id="SMH42195.1"/>
    </source>
</evidence>
<organism evidence="3 4">
    <name type="scientific">Rathayibacter oskolensis</name>
    <dbReference type="NCBI Taxonomy" id="1891671"/>
    <lineage>
        <taxon>Bacteria</taxon>
        <taxon>Bacillati</taxon>
        <taxon>Actinomycetota</taxon>
        <taxon>Actinomycetes</taxon>
        <taxon>Micrococcales</taxon>
        <taxon>Microbacteriaceae</taxon>
        <taxon>Rathayibacter</taxon>
    </lineage>
</organism>
<dbReference type="EMBL" id="FXBM01000002">
    <property type="protein sequence ID" value="SMH42195.1"/>
    <property type="molecule type" value="Genomic_DNA"/>
</dbReference>
<evidence type="ECO:0000256" key="1">
    <source>
        <dbReference type="SAM" id="SignalP"/>
    </source>
</evidence>
<dbReference type="OrthoDB" id="516973at2"/>
<sequence length="161" mass="16466">MTKRSTRPGRRGASLLGASMLAATLLSGAVASSAAADTLSCSAGRSTVSTSVSSRDFPNGGLCLVNGRYKAVYQTDGNLVVYRSSTATWSSGTAGRGASKIALQGDSNLVVYNGGAALWASNTGSGKRWNDTTLAMQTDGNLVLYGVGDGTSTALWWTGTR</sequence>
<dbReference type="InterPro" id="IPR006311">
    <property type="entry name" value="TAT_signal"/>
</dbReference>
<keyword evidence="1" id="KW-0732">Signal</keyword>
<feature type="domain" description="Bulb-type lectin" evidence="2">
    <location>
        <begin position="49"/>
        <end position="157"/>
    </location>
</feature>
<reference evidence="4" key="1">
    <citation type="submission" date="2017-04" db="EMBL/GenBank/DDBJ databases">
        <authorList>
            <person name="Varghese N."/>
            <person name="Submissions S."/>
        </authorList>
    </citation>
    <scope>NUCLEOTIDE SEQUENCE [LARGE SCALE GENOMIC DNA]</scope>
    <source>
        <strain evidence="4">VKM Ac-2121</strain>
    </source>
</reference>
<evidence type="ECO:0000259" key="2">
    <source>
        <dbReference type="PROSITE" id="PS50927"/>
    </source>
</evidence>
<keyword evidence="3" id="KW-0430">Lectin</keyword>
<keyword evidence="4" id="KW-1185">Reference proteome</keyword>
<dbReference type="PROSITE" id="PS51318">
    <property type="entry name" value="TAT"/>
    <property type="match status" value="1"/>
</dbReference>
<dbReference type="Gene3D" id="2.90.10.10">
    <property type="entry name" value="Bulb-type lectin domain"/>
    <property type="match status" value="3"/>
</dbReference>
<dbReference type="RefSeq" id="WP_085476399.1">
    <property type="nucleotide sequence ID" value="NZ_FXBM01000002.1"/>
</dbReference>
<dbReference type="AlphaFoldDB" id="A0A1X7NXH2"/>
<dbReference type="SMART" id="SM00108">
    <property type="entry name" value="B_lectin"/>
    <property type="match status" value="1"/>
</dbReference>
<gene>
    <name evidence="3" type="ORF">SAMN06295885_1917</name>
</gene>
<dbReference type="InterPro" id="IPR001480">
    <property type="entry name" value="Bulb-type_lectin_dom"/>
</dbReference>
<evidence type="ECO:0000313" key="4">
    <source>
        <dbReference type="Proteomes" id="UP000193711"/>
    </source>
</evidence>
<name>A0A1X7NXH2_9MICO</name>
<accession>A0A1X7NXH2</accession>